<dbReference type="Pfam" id="PF01706">
    <property type="entry name" value="FliG_C"/>
    <property type="match status" value="1"/>
</dbReference>
<feature type="non-terminal residue" evidence="2">
    <location>
        <position position="1"/>
    </location>
</feature>
<dbReference type="Gene3D" id="1.10.220.30">
    <property type="match status" value="1"/>
</dbReference>
<evidence type="ECO:0000313" key="2">
    <source>
        <dbReference type="EMBL" id="KKL10239.1"/>
    </source>
</evidence>
<name>A0A0F9AKY8_9ZZZZ</name>
<evidence type="ECO:0000259" key="1">
    <source>
        <dbReference type="Pfam" id="PF01706"/>
    </source>
</evidence>
<gene>
    <name evidence="2" type="ORF">LCGC14_2557840</name>
</gene>
<accession>A0A0F9AKY8</accession>
<comment type="caution">
    <text evidence="2">The sequence shown here is derived from an EMBL/GenBank/DDBJ whole genome shotgun (WGS) entry which is preliminary data.</text>
</comment>
<dbReference type="AlphaFoldDB" id="A0A0F9AKY8"/>
<dbReference type="InterPro" id="IPR023087">
    <property type="entry name" value="Flg_Motor_Flig_C"/>
</dbReference>
<reference evidence="2" key="1">
    <citation type="journal article" date="2015" name="Nature">
        <title>Complex archaea that bridge the gap between prokaryotes and eukaryotes.</title>
        <authorList>
            <person name="Spang A."/>
            <person name="Saw J.H."/>
            <person name="Jorgensen S.L."/>
            <person name="Zaremba-Niedzwiedzka K."/>
            <person name="Martijn J."/>
            <person name="Lind A.E."/>
            <person name="van Eijk R."/>
            <person name="Schleper C."/>
            <person name="Guy L."/>
            <person name="Ettema T.J."/>
        </authorList>
    </citation>
    <scope>NUCLEOTIDE SEQUENCE</scope>
</reference>
<dbReference type="InterPro" id="IPR011002">
    <property type="entry name" value="FliG_a-hlx"/>
</dbReference>
<protein>
    <recommendedName>
        <fullName evidence="1">Flagellar motor switch protein FliG C-terminal domain-containing protein</fullName>
    </recommendedName>
</protein>
<organism evidence="2">
    <name type="scientific">marine sediment metagenome</name>
    <dbReference type="NCBI Taxonomy" id="412755"/>
    <lineage>
        <taxon>unclassified sequences</taxon>
        <taxon>metagenomes</taxon>
        <taxon>ecological metagenomes</taxon>
    </lineage>
</organism>
<dbReference type="EMBL" id="LAZR01042141">
    <property type="protein sequence ID" value="KKL10239.1"/>
    <property type="molecule type" value="Genomic_DNA"/>
</dbReference>
<feature type="domain" description="Flagellar motor switch protein FliG C-terminal" evidence="1">
    <location>
        <begin position="5"/>
        <end position="74"/>
    </location>
</feature>
<sequence length="229" mass="26432">PLMVDRELQKILNTIDDIILAHSLVMEEQSIVAKVFKNISSRRAKIISDEINTGIPIEQSIKAKNDMHKLIRSFFEEHIGRAIRIPCSEKLVYYAKDFTEQIDAMLIGDISYHSGDFFSIFDSDLYRCSKSEDRDNCLKFDVESRKDKITEVAGVSESAIYLKSEIGIRYALIHVYNWVTNLEDYEYLENISRNMIIPFRYTSARIILTIGAIDSKGNPLEQVIRLKIK</sequence>
<proteinExistence type="predicted"/>
<dbReference type="SUPFAM" id="SSF48029">
    <property type="entry name" value="FliG"/>
    <property type="match status" value="1"/>
</dbReference>